<keyword evidence="7" id="KW-1185">Reference proteome</keyword>
<comment type="similarity">
    <text evidence="1">Belongs to the IPP transferase family.</text>
</comment>
<evidence type="ECO:0000256" key="1">
    <source>
        <dbReference type="ARBA" id="ARBA00005842"/>
    </source>
</evidence>
<feature type="region of interest" description="Disordered" evidence="5">
    <location>
        <begin position="132"/>
        <end position="151"/>
    </location>
</feature>
<dbReference type="GO" id="GO:0005524">
    <property type="term" value="F:ATP binding"/>
    <property type="evidence" value="ECO:0007669"/>
    <property type="project" value="UniProtKB-KW"/>
</dbReference>
<keyword evidence="3" id="KW-0547">Nucleotide-binding</keyword>
<dbReference type="InterPro" id="IPR036236">
    <property type="entry name" value="Znf_C2H2_sf"/>
</dbReference>
<dbReference type="GO" id="GO:0006400">
    <property type="term" value="P:tRNA modification"/>
    <property type="evidence" value="ECO:0007669"/>
    <property type="project" value="TreeGrafter"/>
</dbReference>
<dbReference type="EMBL" id="JAPFRF010000023">
    <property type="protein sequence ID" value="KAJ7304452.1"/>
    <property type="molecule type" value="Genomic_DNA"/>
</dbReference>
<comment type="caution">
    <text evidence="6">The sequence shown here is derived from an EMBL/GenBank/DDBJ whole genome shotgun (WGS) entry which is preliminary data.</text>
</comment>
<sequence>MPGWVEAAALLARAGLFWRRRGGGVGGVMGPPGPPLVVILGATGTGKSRLALQLALRLGGEIVSVDSMQGESKIPNSMEEKISLVKLDSKELHHRLSLVDPLMAARLHPHHKRAVVRSVCSRSLQVFEQTGIPHSKHLQEQQQEEGGGPLGGPLRYPNPCILWLHAEKAVLDDRLDQRVDAMLAAGLIEELRSFHRRYYQEWVTEASQDYQHGIFQSIGFKEFHSFLTTEGRCSEEASQQLLEEGIKALKIATKRYARNQNKWVRNRFLRRPGPNVPPVYGLDVSKLSQWDEKVLEPAVQIVESFCQGRLPPVEPLSLEPGPEGDKHSCRTCEVCDRIIIGDAEWKAHLRSRSHGALLRRKRGVATGPAGPHHPCRPRSQGEEEKEVPAEASGPPCM</sequence>
<keyword evidence="2" id="KW-0808">Transferase</keyword>
<evidence type="ECO:0000313" key="7">
    <source>
        <dbReference type="Proteomes" id="UP001142489"/>
    </source>
</evidence>
<dbReference type="Gene3D" id="3.30.160.60">
    <property type="entry name" value="Classic Zinc Finger"/>
    <property type="match status" value="1"/>
</dbReference>
<protein>
    <recommendedName>
        <fullName evidence="8">tRNA isopentenyltransferase 1</fullName>
    </recommendedName>
</protein>
<keyword evidence="4" id="KW-0067">ATP-binding</keyword>
<organism evidence="6 7">
    <name type="scientific">Phrynocephalus forsythii</name>
    <dbReference type="NCBI Taxonomy" id="171643"/>
    <lineage>
        <taxon>Eukaryota</taxon>
        <taxon>Metazoa</taxon>
        <taxon>Chordata</taxon>
        <taxon>Craniata</taxon>
        <taxon>Vertebrata</taxon>
        <taxon>Euteleostomi</taxon>
        <taxon>Lepidosauria</taxon>
        <taxon>Squamata</taxon>
        <taxon>Bifurcata</taxon>
        <taxon>Unidentata</taxon>
        <taxon>Episquamata</taxon>
        <taxon>Toxicofera</taxon>
        <taxon>Iguania</taxon>
        <taxon>Acrodonta</taxon>
        <taxon>Agamidae</taxon>
        <taxon>Agaminae</taxon>
        <taxon>Phrynocephalus</taxon>
    </lineage>
</organism>
<dbReference type="GO" id="GO:0052381">
    <property type="term" value="F:tRNA dimethylallyltransferase activity"/>
    <property type="evidence" value="ECO:0007669"/>
    <property type="project" value="TreeGrafter"/>
</dbReference>
<dbReference type="GO" id="GO:0005739">
    <property type="term" value="C:mitochondrion"/>
    <property type="evidence" value="ECO:0007669"/>
    <property type="project" value="TreeGrafter"/>
</dbReference>
<evidence type="ECO:0000256" key="2">
    <source>
        <dbReference type="ARBA" id="ARBA00022679"/>
    </source>
</evidence>
<feature type="compositionally biased region" description="Basic and acidic residues" evidence="5">
    <location>
        <begin position="379"/>
        <end position="388"/>
    </location>
</feature>
<proteinExistence type="inferred from homology"/>
<dbReference type="InterPro" id="IPR039657">
    <property type="entry name" value="Dimethylallyltransferase"/>
</dbReference>
<dbReference type="SUPFAM" id="SSF52540">
    <property type="entry name" value="P-loop containing nucleoside triphosphate hydrolases"/>
    <property type="match status" value="1"/>
</dbReference>
<dbReference type="OrthoDB" id="775260at2759"/>
<dbReference type="PANTHER" id="PTHR11088">
    <property type="entry name" value="TRNA DIMETHYLALLYLTRANSFERASE"/>
    <property type="match status" value="1"/>
</dbReference>
<gene>
    <name evidence="6" type="ORF">JRQ81_012013</name>
</gene>
<evidence type="ECO:0000256" key="5">
    <source>
        <dbReference type="SAM" id="MobiDB-lite"/>
    </source>
</evidence>
<dbReference type="Proteomes" id="UP001142489">
    <property type="component" value="Unassembled WGS sequence"/>
</dbReference>
<dbReference type="Pfam" id="PF01715">
    <property type="entry name" value="IPPT"/>
    <property type="match status" value="1"/>
</dbReference>
<dbReference type="InterPro" id="IPR027417">
    <property type="entry name" value="P-loop_NTPase"/>
</dbReference>
<dbReference type="PANTHER" id="PTHR11088:SF89">
    <property type="entry name" value="TRNA DIMETHYLALLYLTRANSFERASE"/>
    <property type="match status" value="1"/>
</dbReference>
<dbReference type="Gene3D" id="3.40.50.300">
    <property type="entry name" value="P-loop containing nucleotide triphosphate hydrolases"/>
    <property type="match status" value="1"/>
</dbReference>
<name>A0A9Q1AR36_9SAUR</name>
<dbReference type="SUPFAM" id="SSF57667">
    <property type="entry name" value="beta-beta-alpha zinc fingers"/>
    <property type="match status" value="1"/>
</dbReference>
<evidence type="ECO:0000256" key="3">
    <source>
        <dbReference type="ARBA" id="ARBA00022741"/>
    </source>
</evidence>
<reference evidence="6" key="1">
    <citation type="journal article" date="2023" name="DNA Res.">
        <title>Chromosome-level genome assembly of Phrynocephalus forsythii using third-generation DNA sequencing and Hi-C analysis.</title>
        <authorList>
            <person name="Qi Y."/>
            <person name="Zhao W."/>
            <person name="Zhao Y."/>
            <person name="Niu C."/>
            <person name="Cao S."/>
            <person name="Zhang Y."/>
        </authorList>
    </citation>
    <scope>NUCLEOTIDE SEQUENCE</scope>
    <source>
        <tissue evidence="6">Muscle</tissue>
    </source>
</reference>
<dbReference type="AlphaFoldDB" id="A0A9Q1AR36"/>
<dbReference type="Pfam" id="PF01745">
    <property type="entry name" value="IPT"/>
    <property type="match status" value="1"/>
</dbReference>
<evidence type="ECO:0000256" key="4">
    <source>
        <dbReference type="ARBA" id="ARBA00022840"/>
    </source>
</evidence>
<evidence type="ECO:0000313" key="6">
    <source>
        <dbReference type="EMBL" id="KAJ7304452.1"/>
    </source>
</evidence>
<feature type="region of interest" description="Disordered" evidence="5">
    <location>
        <begin position="358"/>
        <end position="397"/>
    </location>
</feature>
<evidence type="ECO:0008006" key="8">
    <source>
        <dbReference type="Google" id="ProtNLM"/>
    </source>
</evidence>
<accession>A0A9Q1AR36</accession>